<dbReference type="PRINTS" id="PR00080">
    <property type="entry name" value="SDRFAMILY"/>
</dbReference>
<reference evidence="5" key="1">
    <citation type="submission" date="2016-06" db="EMBL/GenBank/DDBJ databases">
        <title>Complete Genome Sequence of Pandoraea faecigallinarum DSM-23572.</title>
        <authorList>
            <person name="Yong D."/>
            <person name="Ee R."/>
            <person name="Lim Y.-L."/>
            <person name="Yin W.-F."/>
            <person name="Chan K.-G."/>
        </authorList>
    </citation>
    <scope>NUCLEOTIDE SEQUENCE</scope>
    <source>
        <strain evidence="5">DSM 23572</strain>
    </source>
</reference>
<evidence type="ECO:0000259" key="4">
    <source>
        <dbReference type="SMART" id="SM00822"/>
    </source>
</evidence>
<dbReference type="InterPro" id="IPR057326">
    <property type="entry name" value="KR_dom"/>
</dbReference>
<dbReference type="PATRIC" id="fig|656179.3.peg.3895"/>
<keyword evidence="2" id="KW-0560">Oxidoreductase</keyword>
<dbReference type="GO" id="GO:0016491">
    <property type="term" value="F:oxidoreductase activity"/>
    <property type="evidence" value="ECO:0007669"/>
    <property type="project" value="UniProtKB-KW"/>
</dbReference>
<dbReference type="Proteomes" id="UP000035651">
    <property type="component" value="Chromosome"/>
</dbReference>
<dbReference type="OrthoDB" id="9794138at2"/>
<dbReference type="InterPro" id="IPR036291">
    <property type="entry name" value="NAD(P)-bd_dom_sf"/>
</dbReference>
<dbReference type="PANTHER" id="PTHR43658:SF8">
    <property type="entry name" value="17-BETA-HYDROXYSTEROID DEHYDROGENASE 14-RELATED"/>
    <property type="match status" value="1"/>
</dbReference>
<dbReference type="STRING" id="656179.AB870_18290"/>
<organism evidence="5 6">
    <name type="scientific">Pandoraea faecigallinarum</name>
    <dbReference type="NCBI Taxonomy" id="656179"/>
    <lineage>
        <taxon>Bacteria</taxon>
        <taxon>Pseudomonadati</taxon>
        <taxon>Pseudomonadota</taxon>
        <taxon>Betaproteobacteria</taxon>
        <taxon>Burkholderiales</taxon>
        <taxon>Burkholderiaceae</taxon>
        <taxon>Pandoraea</taxon>
    </lineage>
</organism>
<feature type="domain" description="Ketoreductase" evidence="4">
    <location>
        <begin position="6"/>
        <end position="192"/>
    </location>
</feature>
<dbReference type="Pfam" id="PF00106">
    <property type="entry name" value="adh_short"/>
    <property type="match status" value="1"/>
</dbReference>
<gene>
    <name evidence="5" type="ORF">AB870_18290</name>
</gene>
<comment type="similarity">
    <text evidence="1 3">Belongs to the short-chain dehydrogenases/reductases (SDR) family.</text>
</comment>
<dbReference type="SMART" id="SM00822">
    <property type="entry name" value="PKS_KR"/>
    <property type="match status" value="1"/>
</dbReference>
<dbReference type="KEGG" id="pfg:AB870_18290"/>
<proteinExistence type="inferred from homology"/>
<dbReference type="PROSITE" id="PS00061">
    <property type="entry name" value="ADH_SHORT"/>
    <property type="match status" value="1"/>
</dbReference>
<dbReference type="SUPFAM" id="SSF51735">
    <property type="entry name" value="NAD(P)-binding Rossmann-fold domains"/>
    <property type="match status" value="1"/>
</dbReference>
<dbReference type="Gene3D" id="3.40.50.720">
    <property type="entry name" value="NAD(P)-binding Rossmann-like Domain"/>
    <property type="match status" value="1"/>
</dbReference>
<evidence type="ECO:0000256" key="1">
    <source>
        <dbReference type="ARBA" id="ARBA00006484"/>
    </source>
</evidence>
<evidence type="ECO:0000313" key="6">
    <source>
        <dbReference type="Proteomes" id="UP000035651"/>
    </source>
</evidence>
<dbReference type="PRINTS" id="PR00081">
    <property type="entry name" value="GDHRDH"/>
</dbReference>
<dbReference type="InterPro" id="IPR020904">
    <property type="entry name" value="Sc_DH/Rdtase_CS"/>
</dbReference>
<dbReference type="EMBL" id="CP011807">
    <property type="protein sequence ID" value="AKM31650.1"/>
    <property type="molecule type" value="Genomic_DNA"/>
</dbReference>
<dbReference type="InterPro" id="IPR002347">
    <property type="entry name" value="SDR_fam"/>
</dbReference>
<evidence type="ECO:0000256" key="3">
    <source>
        <dbReference type="RuleBase" id="RU000363"/>
    </source>
</evidence>
<name>A0A0H3WVJ4_9BURK</name>
<keyword evidence="6" id="KW-1185">Reference proteome</keyword>
<dbReference type="PANTHER" id="PTHR43658">
    <property type="entry name" value="SHORT-CHAIN DEHYDROGENASE/REDUCTASE"/>
    <property type="match status" value="1"/>
</dbReference>
<protein>
    <submittedName>
        <fullName evidence="5">3-hydroxy-2-methylbutyryl-CoA dehydrogenase</fullName>
    </submittedName>
</protein>
<sequence>MQIKDRVFLVTGASSGLGAATARMFVDAGARVVLGDINAEAGAKQADALGAAARFVATDITREDDVQRLVETAKHAFGALNGVVNCAGLVIGERILGKQGPHRLDSFARIVNVNLIGTFNVLRIAASAMAEGTADAEGERGVVVNTASVAAFDGQIGQAAYAASKGGVAALTLPAARELARVGVRVVTIAPGIFETPMMAGMTPEVQAALGASVPFPPRLGRPSEYAALVRHIVENTMINGEVIRLDGALRMAPK</sequence>
<evidence type="ECO:0000256" key="2">
    <source>
        <dbReference type="ARBA" id="ARBA00023002"/>
    </source>
</evidence>
<accession>A0A0H3WVJ4</accession>
<dbReference type="AlphaFoldDB" id="A0A0H3WVJ4"/>
<dbReference type="FunFam" id="3.40.50.720:FF:000215">
    <property type="entry name" value="3-hydroxyacyl-CoA dehydrogenase type-2"/>
    <property type="match status" value="1"/>
</dbReference>
<dbReference type="RefSeq" id="WP_047907426.1">
    <property type="nucleotide sequence ID" value="NZ_CP011807.3"/>
</dbReference>
<evidence type="ECO:0000313" key="5">
    <source>
        <dbReference type="EMBL" id="AKM31650.1"/>
    </source>
</evidence>